<sequence>MLCCFDSTRAQADHIALSVLLKLSRLDTKGLAQITACAESIKPSSPQFAFPVFPLVGILLRETSLLDSRPSRDIRSRSRALVSPSQQTAVLRASTSSLSPSSPAQRSPPTLHGAHGPASDSGSSWRSKSFSSPSRIPRMDLNSAVVAASPSPSYTSPSRIPSPSFSEQQSTASANSSIIADEAVRSRSGRNSGSSYTKGR</sequence>
<name>A0ABQ7G0U4_DUNSA</name>
<comment type="caution">
    <text evidence="2">The sequence shown here is derived from an EMBL/GenBank/DDBJ whole genome shotgun (WGS) entry which is preliminary data.</text>
</comment>
<feature type="compositionally biased region" description="Low complexity" evidence="1">
    <location>
        <begin position="119"/>
        <end position="134"/>
    </location>
</feature>
<feature type="compositionally biased region" description="Low complexity" evidence="1">
    <location>
        <begin position="91"/>
        <end position="110"/>
    </location>
</feature>
<keyword evidence="3" id="KW-1185">Reference proteome</keyword>
<evidence type="ECO:0000313" key="3">
    <source>
        <dbReference type="Proteomes" id="UP000815325"/>
    </source>
</evidence>
<organism evidence="2 3">
    <name type="scientific">Dunaliella salina</name>
    <name type="common">Green alga</name>
    <name type="synonym">Protococcus salinus</name>
    <dbReference type="NCBI Taxonomy" id="3046"/>
    <lineage>
        <taxon>Eukaryota</taxon>
        <taxon>Viridiplantae</taxon>
        <taxon>Chlorophyta</taxon>
        <taxon>core chlorophytes</taxon>
        <taxon>Chlorophyceae</taxon>
        <taxon>CS clade</taxon>
        <taxon>Chlamydomonadales</taxon>
        <taxon>Dunaliellaceae</taxon>
        <taxon>Dunaliella</taxon>
    </lineage>
</organism>
<dbReference type="EMBL" id="MU070340">
    <property type="protein sequence ID" value="KAF5828221.1"/>
    <property type="molecule type" value="Genomic_DNA"/>
</dbReference>
<dbReference type="Proteomes" id="UP000815325">
    <property type="component" value="Unassembled WGS sequence"/>
</dbReference>
<accession>A0ABQ7G0U4</accession>
<feature type="region of interest" description="Disordered" evidence="1">
    <location>
        <begin position="69"/>
        <end position="200"/>
    </location>
</feature>
<gene>
    <name evidence="2" type="ORF">DUNSADRAFT_18014</name>
</gene>
<feature type="compositionally biased region" description="Low complexity" evidence="1">
    <location>
        <begin position="149"/>
        <end position="164"/>
    </location>
</feature>
<evidence type="ECO:0000256" key="1">
    <source>
        <dbReference type="SAM" id="MobiDB-lite"/>
    </source>
</evidence>
<proteinExistence type="predicted"/>
<protein>
    <submittedName>
        <fullName evidence="2">Uncharacterized protein</fullName>
    </submittedName>
</protein>
<feature type="compositionally biased region" description="Polar residues" evidence="1">
    <location>
        <begin position="165"/>
        <end position="178"/>
    </location>
</feature>
<evidence type="ECO:0000313" key="2">
    <source>
        <dbReference type="EMBL" id="KAF5828221.1"/>
    </source>
</evidence>
<reference evidence="2" key="1">
    <citation type="submission" date="2017-08" db="EMBL/GenBank/DDBJ databases">
        <authorList>
            <person name="Polle J.E."/>
            <person name="Barry K."/>
            <person name="Cushman J."/>
            <person name="Schmutz J."/>
            <person name="Tran D."/>
            <person name="Hathwaick L.T."/>
            <person name="Yim W.C."/>
            <person name="Jenkins J."/>
            <person name="Mckie-Krisberg Z.M."/>
            <person name="Prochnik S."/>
            <person name="Lindquist E."/>
            <person name="Dockter R.B."/>
            <person name="Adam C."/>
            <person name="Molina H."/>
            <person name="Bunkerborg J."/>
            <person name="Jin E."/>
            <person name="Buchheim M."/>
            <person name="Magnuson J."/>
        </authorList>
    </citation>
    <scope>NUCLEOTIDE SEQUENCE</scope>
    <source>
        <strain evidence="2">CCAP 19/18</strain>
    </source>
</reference>
<feature type="compositionally biased region" description="Low complexity" evidence="1">
    <location>
        <begin position="189"/>
        <end position="200"/>
    </location>
</feature>